<dbReference type="HOGENOM" id="CLU_790327_0_0_1"/>
<evidence type="ECO:0000313" key="2">
    <source>
        <dbReference type="Proteomes" id="UP000011185"/>
    </source>
</evidence>
<dbReference type="EMBL" id="JH993971">
    <property type="protein sequence ID" value="ELQ75320.1"/>
    <property type="molecule type" value="Genomic_DNA"/>
</dbReference>
<proteinExistence type="predicted"/>
<protein>
    <submittedName>
        <fullName evidence="1">Uncharacterized protein</fullName>
    </submittedName>
</protein>
<organism evidence="1 2">
    <name type="scientific">Trachipleistophora hominis</name>
    <name type="common">Microsporidian parasite</name>
    <dbReference type="NCBI Taxonomy" id="72359"/>
    <lineage>
        <taxon>Eukaryota</taxon>
        <taxon>Fungi</taxon>
        <taxon>Fungi incertae sedis</taxon>
        <taxon>Microsporidia</taxon>
        <taxon>Pleistophoridae</taxon>
        <taxon>Trachipleistophora</taxon>
    </lineage>
</organism>
<name>L7JVJ5_TRAHO</name>
<gene>
    <name evidence="1" type="ORF">THOM_1706</name>
</gene>
<evidence type="ECO:0000313" key="1">
    <source>
        <dbReference type="EMBL" id="ELQ75320.1"/>
    </source>
</evidence>
<dbReference type="InParanoid" id="L7JVJ5"/>
<dbReference type="Proteomes" id="UP000011185">
    <property type="component" value="Unassembled WGS sequence"/>
</dbReference>
<reference evidence="1 2" key="1">
    <citation type="journal article" date="2012" name="PLoS Pathog.">
        <title>The genome of the obligate intracellular parasite Trachipleistophora hominis: new insights into microsporidian genome dynamics and reductive evolution.</title>
        <authorList>
            <person name="Heinz E."/>
            <person name="Williams T.A."/>
            <person name="Nakjang S."/>
            <person name="Noel C.J."/>
            <person name="Swan D.C."/>
            <person name="Goldberg A.V."/>
            <person name="Harris S.R."/>
            <person name="Weinmaier T."/>
            <person name="Markert S."/>
            <person name="Becher D."/>
            <person name="Bernhardt J."/>
            <person name="Dagan T."/>
            <person name="Hacker C."/>
            <person name="Lucocq J.M."/>
            <person name="Schweder T."/>
            <person name="Rattei T."/>
            <person name="Hall N."/>
            <person name="Hirt R.P."/>
            <person name="Embley T.M."/>
        </authorList>
    </citation>
    <scope>NUCLEOTIDE SEQUENCE [LARGE SCALE GENOMIC DNA]</scope>
</reference>
<sequence>MKYSVIFVLVILSNEVHMDHSFHTNIIRTTSESFVERMRSNEQVNADKVRKDIQKSPCYSSENICAGKTLDCDALASKIENNMTRENELSRTDGVNLIVNERLSTSKRLQDHPRTSADKAVRTILENNLLEVEKRSRDENSGIGCNEIKNDESLRERTPNIQNCLFQHSTDNTMHNKFFKDFNEKQQLERANKTKGQARIKMFYFYSSSSDSDDQGLTHVTCSHKERPSRDEDARDRSRCLKYDIYMLKIFVNITTYNLKAYVSRTTEGLYAVRSLVVILEQFRYFLHDVSKRNDKTEIIPVKHSLVHKLRSSFPSSFRKIMEMLYGISDSRRICSSIARLIEQISSVRNN</sequence>
<dbReference type="AlphaFoldDB" id="L7JVJ5"/>
<dbReference type="VEuPathDB" id="MicrosporidiaDB:THOM_1706"/>
<accession>L7JVJ5</accession>
<dbReference type="OMA" id="HETTERK"/>
<keyword evidence="2" id="KW-1185">Reference proteome</keyword>